<dbReference type="PROSITE" id="PS51375">
    <property type="entry name" value="PPR"/>
    <property type="match status" value="5"/>
</dbReference>
<dbReference type="PANTHER" id="PTHR47926:SF436">
    <property type="entry name" value="PENTATRICOPEPTIDE REPEAT-CONTAINING PROTEIN ELI1, CHLOROPLASTIC-LIKE ISOFORM X2"/>
    <property type="match status" value="1"/>
</dbReference>
<dbReference type="GO" id="GO:0009451">
    <property type="term" value="P:RNA modification"/>
    <property type="evidence" value="ECO:0007669"/>
    <property type="project" value="InterPro"/>
</dbReference>
<reference evidence="3 4" key="1">
    <citation type="journal article" date="2020" name="Nat. Food">
        <title>A phased Vanilla planifolia genome enables genetic improvement of flavour and production.</title>
        <authorList>
            <person name="Hasing T."/>
            <person name="Tang H."/>
            <person name="Brym M."/>
            <person name="Khazi F."/>
            <person name="Huang T."/>
            <person name="Chambers A.H."/>
        </authorList>
    </citation>
    <scope>NUCLEOTIDE SEQUENCE [LARGE SCALE GENOMIC DNA]</scope>
    <source>
        <tissue evidence="3">Leaf</tissue>
    </source>
</reference>
<proteinExistence type="predicted"/>
<feature type="repeat" description="PPR" evidence="2">
    <location>
        <begin position="215"/>
        <end position="249"/>
    </location>
</feature>
<comment type="caution">
    <text evidence="3">The sequence shown here is derived from an EMBL/GenBank/DDBJ whole genome shotgun (WGS) entry which is preliminary data.</text>
</comment>
<dbReference type="Pfam" id="PF20431">
    <property type="entry name" value="E_motif"/>
    <property type="match status" value="1"/>
</dbReference>
<dbReference type="OrthoDB" id="1919336at2759"/>
<sequence length="674" mass="75119">MFSLALSRSKLVTSSNPFFIKLVRFYPPYFYRSLSHVKIPTFKTIQTLLSHPLLSLLERCQILSQVKQVQAQMVLCGLISDAVAASRLVAFCAISNSADLNYCSLILSNLRNPNIFSWNVAIRGYSDSDRPKESILLYKKLLRSTARPDNFTYPFLFKAEAKIPDIGGGLAIFGHAVQLGLCADVFVFNSLIHLFVVCGTLADACKLFDGSCVRDLVSWNTIINGLSQRGKPKEALELVSKMEEEGIMPDEVSMIGAISSCAQLQAPELGRKFHRFVFDNGLEFTASLTNALIDMYMKCGKLELARALFDSMKNRTVVSWTTMISGYAKFGFLDVSRQFFNQMPDKDVILWNSLIAGYVQCGQAKDALSLFHEMQAATVEADEVTMVCLLSACSQLGALETGTWIHQYIKNRKFNLSTALGTALVDMYAKCGNIKRASFVFSEMPDKNALSWTAMICGLANHGHASEALKHFHRMLETGLQPDDITFIGVLSACCHGGLLQEGRMFFSQMTSVYRLKPKLKHYSCMVDLLGRAGLLYEAEELIKTMPIEPDAVVWSALFFACRLHKNVAMGEKAASRLLELDLSDSGIYVLLANVYAGENMRAEADRVWALMKERNVNKTPGCSSIEVNGAVYEFIVRDRSHPGHEEIYKCLMGLYKQLKHHGIFPSISFDDIA</sequence>
<keyword evidence="1" id="KW-0677">Repeat</keyword>
<name>A0A835QAM2_VANPL</name>
<dbReference type="NCBIfam" id="TIGR00756">
    <property type="entry name" value="PPR"/>
    <property type="match status" value="5"/>
</dbReference>
<feature type="repeat" description="PPR" evidence="2">
    <location>
        <begin position="285"/>
        <end position="319"/>
    </location>
</feature>
<keyword evidence="4" id="KW-1185">Reference proteome</keyword>
<dbReference type="Gene3D" id="1.25.40.10">
    <property type="entry name" value="Tetratricopeptide repeat domain"/>
    <property type="match status" value="4"/>
</dbReference>
<dbReference type="InterPro" id="IPR011990">
    <property type="entry name" value="TPR-like_helical_dom_sf"/>
</dbReference>
<dbReference type="FunFam" id="1.25.40.10:FF:000348">
    <property type="entry name" value="Pentatricopeptide repeat-containing protein chloroplastic"/>
    <property type="match status" value="1"/>
</dbReference>
<feature type="repeat" description="PPR" evidence="2">
    <location>
        <begin position="448"/>
        <end position="482"/>
    </location>
</feature>
<dbReference type="Pfam" id="PF13041">
    <property type="entry name" value="PPR_2"/>
    <property type="match status" value="3"/>
</dbReference>
<organism evidence="3 4">
    <name type="scientific">Vanilla planifolia</name>
    <name type="common">Vanilla</name>
    <dbReference type="NCBI Taxonomy" id="51239"/>
    <lineage>
        <taxon>Eukaryota</taxon>
        <taxon>Viridiplantae</taxon>
        <taxon>Streptophyta</taxon>
        <taxon>Embryophyta</taxon>
        <taxon>Tracheophyta</taxon>
        <taxon>Spermatophyta</taxon>
        <taxon>Magnoliopsida</taxon>
        <taxon>Liliopsida</taxon>
        <taxon>Asparagales</taxon>
        <taxon>Orchidaceae</taxon>
        <taxon>Vanilloideae</taxon>
        <taxon>Vanilleae</taxon>
        <taxon>Vanilla</taxon>
    </lineage>
</organism>
<dbReference type="Proteomes" id="UP000636800">
    <property type="component" value="Chromosome 10"/>
</dbReference>
<accession>A0A835QAM2</accession>
<evidence type="ECO:0000313" key="3">
    <source>
        <dbReference type="EMBL" id="KAG0464322.1"/>
    </source>
</evidence>
<dbReference type="InterPro" id="IPR046960">
    <property type="entry name" value="PPR_At4g14850-like_plant"/>
</dbReference>
<feature type="repeat" description="PPR" evidence="2">
    <location>
        <begin position="114"/>
        <end position="148"/>
    </location>
</feature>
<evidence type="ECO:0000256" key="1">
    <source>
        <dbReference type="ARBA" id="ARBA00022737"/>
    </source>
</evidence>
<dbReference type="AlphaFoldDB" id="A0A835QAM2"/>
<evidence type="ECO:0000313" key="4">
    <source>
        <dbReference type="Proteomes" id="UP000636800"/>
    </source>
</evidence>
<feature type="repeat" description="PPR" evidence="2">
    <location>
        <begin position="347"/>
        <end position="381"/>
    </location>
</feature>
<dbReference type="InterPro" id="IPR046848">
    <property type="entry name" value="E_motif"/>
</dbReference>
<dbReference type="EMBL" id="JADCNL010000010">
    <property type="protein sequence ID" value="KAG0464322.1"/>
    <property type="molecule type" value="Genomic_DNA"/>
</dbReference>
<evidence type="ECO:0000256" key="2">
    <source>
        <dbReference type="PROSITE-ProRule" id="PRU00708"/>
    </source>
</evidence>
<gene>
    <name evidence="3" type="ORF">HPP92_020391</name>
</gene>
<dbReference type="GO" id="GO:0003723">
    <property type="term" value="F:RNA binding"/>
    <property type="evidence" value="ECO:0007669"/>
    <property type="project" value="InterPro"/>
</dbReference>
<dbReference type="FunFam" id="1.25.40.10:FF:000470">
    <property type="entry name" value="Pentatricopeptide repeat-containing protein At5g66520"/>
    <property type="match status" value="1"/>
</dbReference>
<dbReference type="Pfam" id="PF01535">
    <property type="entry name" value="PPR"/>
    <property type="match status" value="4"/>
</dbReference>
<dbReference type="PANTHER" id="PTHR47926">
    <property type="entry name" value="PENTATRICOPEPTIDE REPEAT-CONTAINING PROTEIN"/>
    <property type="match status" value="1"/>
</dbReference>
<dbReference type="FunFam" id="1.25.40.10:FF:000715">
    <property type="entry name" value="Pentatricopeptide repeat-containing protein"/>
    <property type="match status" value="1"/>
</dbReference>
<protein>
    <submittedName>
        <fullName evidence="3">Uncharacterized protein</fullName>
    </submittedName>
</protein>
<dbReference type="InterPro" id="IPR002885">
    <property type="entry name" value="PPR_rpt"/>
</dbReference>